<comment type="caution">
    <text evidence="5">The sequence shown here is derived from an EMBL/GenBank/DDBJ whole genome shotgun (WGS) entry which is preliminary data.</text>
</comment>
<evidence type="ECO:0000256" key="1">
    <source>
        <dbReference type="SAM" id="MobiDB-lite"/>
    </source>
</evidence>
<feature type="compositionally biased region" description="Low complexity" evidence="1">
    <location>
        <begin position="56"/>
        <end position="106"/>
    </location>
</feature>
<feature type="signal peptide" evidence="2">
    <location>
        <begin position="1"/>
        <end position="28"/>
    </location>
</feature>
<keyword evidence="6" id="KW-1185">Reference proteome</keyword>
<dbReference type="EMBL" id="JPRF03000053">
    <property type="protein sequence ID" value="OEV34188.1"/>
    <property type="molecule type" value="Genomic_DNA"/>
</dbReference>
<reference evidence="4" key="5">
    <citation type="submission" date="2020-09" db="EMBL/GenBank/DDBJ databases">
        <authorList>
            <person name="Sun Q."/>
            <person name="Ohkuma M."/>
        </authorList>
    </citation>
    <scope>NUCLEOTIDE SEQUENCE</scope>
    <source>
        <strain evidence="4">JCM 4434</strain>
    </source>
</reference>
<evidence type="ECO:0000313" key="5">
    <source>
        <dbReference type="EMBL" id="OEV34188.1"/>
    </source>
</evidence>
<dbReference type="InterPro" id="IPR017853">
    <property type="entry name" value="GH"/>
</dbReference>
<dbReference type="Gene3D" id="3.20.20.70">
    <property type="entry name" value="Aldolase class I"/>
    <property type="match status" value="1"/>
</dbReference>
<accession>A0A1E7N0G9</accession>
<protein>
    <recommendedName>
        <fullName evidence="3">Glycoside-hydrolase family GH114 TIM-barrel domain-containing protein</fullName>
    </recommendedName>
</protein>
<name>A0A1E7N0G9_KITAU</name>
<evidence type="ECO:0000256" key="2">
    <source>
        <dbReference type="SAM" id="SignalP"/>
    </source>
</evidence>
<dbReference type="Proteomes" id="UP000037395">
    <property type="component" value="Unassembled WGS sequence"/>
</dbReference>
<feature type="domain" description="Glycoside-hydrolase family GH114 TIM-barrel" evidence="3">
    <location>
        <begin position="116"/>
        <end position="333"/>
    </location>
</feature>
<dbReference type="PANTHER" id="PTHR35273">
    <property type="entry name" value="ALPHA-1,4 POLYGALACTOSAMINIDASE, PUTATIVE (AFU_ORTHOLOGUE AFUA_3G07890)-RELATED"/>
    <property type="match status" value="1"/>
</dbReference>
<reference evidence="4" key="1">
    <citation type="journal article" date="2014" name="Int. J. Syst. Evol. Microbiol.">
        <title>Complete genome sequence of Corynebacterium casei LMG S-19264T (=DSM 44701T), isolated from a smear-ripened cheese.</title>
        <authorList>
            <consortium name="US DOE Joint Genome Institute (JGI-PGF)"/>
            <person name="Walter F."/>
            <person name="Albersmeier A."/>
            <person name="Kalinowski J."/>
            <person name="Ruckert C."/>
        </authorList>
    </citation>
    <scope>NUCLEOTIDE SEQUENCE</scope>
    <source>
        <strain evidence="4">JCM 4434</strain>
    </source>
</reference>
<dbReference type="KEGG" id="kau:B6264_12200"/>
<accession>A0A8H9LQC5</accession>
<proteinExistence type="predicted"/>
<dbReference type="InterPro" id="IPR004352">
    <property type="entry name" value="GH114_TIM-barrel"/>
</dbReference>
<dbReference type="Proteomes" id="UP000610124">
    <property type="component" value="Unassembled WGS sequence"/>
</dbReference>
<keyword evidence="2" id="KW-0732">Signal</keyword>
<reference evidence="5 6" key="2">
    <citation type="submission" date="2014-07" db="EMBL/GenBank/DDBJ databases">
        <authorList>
            <person name="Zhang J.E."/>
            <person name="Yang H."/>
            <person name="Guo J."/>
            <person name="Deng Z."/>
            <person name="Luo H."/>
            <person name="Luo M."/>
            <person name="Zhao B."/>
        </authorList>
    </citation>
    <scope>NUCLEOTIDE SEQUENCE [LARGE SCALE GENOMIC DNA]</scope>
    <source>
        <strain evidence="5">ATCC 10762</strain>
        <strain evidence="6">ATCC 10762 / DSM 40127 / CCM 3239 / JCM 4008 / LMG 5968 / NBRC 12843 / NCIMB 8234 / A-377</strain>
    </source>
</reference>
<dbReference type="AlphaFoldDB" id="A0A1E7N0G9"/>
<dbReference type="PANTHER" id="PTHR35273:SF2">
    <property type="entry name" value="ALPHA-GALACTOSIDASE"/>
    <property type="match status" value="1"/>
</dbReference>
<sequence>MNRRNRLLPATIAFATVTALLVSSCSSSGSEDDQDPADGTPSNSPAATAPSTPGDGSATPGTPSAPGTTSAPGTPGTTTAPNTPGTPGTPGTTTPPGSTAQPPAGARWQPTPGLAWQWQLGGTVDQSVDVPVYDIDGFENDASVVAALHAKGRKVICYINAGSWEDFRPDSTAFAKALQGSDTGWKGEKWFDIRKLDQLKPLMAARFDMCRSKGFDAIEPDTIEAYNQNSGFPLTPDDQLAYNRMLAKLAHDRGLAIGLKNDLDQIPALLPDFDFAVNEECSQFDECDRVAPFVKAGKAVFHVEYKLDTDQFCAKTKALGFSSMQKKLDLNAWRKPC</sequence>
<evidence type="ECO:0000313" key="4">
    <source>
        <dbReference type="EMBL" id="GGU65190.1"/>
    </source>
</evidence>
<dbReference type="RefSeq" id="WP_030552004.1">
    <property type="nucleotide sequence ID" value="NZ_BMUB01000003.1"/>
</dbReference>
<gene>
    <name evidence="4" type="ORF">GCM10010502_15010</name>
    <name evidence="5" type="ORF">HS99_0037050</name>
</gene>
<feature type="compositionally biased region" description="Polar residues" evidence="1">
    <location>
        <begin position="40"/>
        <end position="51"/>
    </location>
</feature>
<dbReference type="GeneID" id="97484654"/>
<dbReference type="SUPFAM" id="SSF51445">
    <property type="entry name" value="(Trans)glycosidases"/>
    <property type="match status" value="1"/>
</dbReference>
<dbReference type="EMBL" id="BMUB01000003">
    <property type="protein sequence ID" value="GGU65190.1"/>
    <property type="molecule type" value="Genomic_DNA"/>
</dbReference>
<dbReference type="InterPro" id="IPR013785">
    <property type="entry name" value="Aldolase_TIM"/>
</dbReference>
<dbReference type="Pfam" id="PF03537">
    <property type="entry name" value="Glyco_hydro_114"/>
    <property type="match status" value="1"/>
</dbReference>
<dbReference type="PROSITE" id="PS51257">
    <property type="entry name" value="PROKAR_LIPOPROTEIN"/>
    <property type="match status" value="1"/>
</dbReference>
<organism evidence="5 6">
    <name type="scientific">Kitasatospora aureofaciens</name>
    <name type="common">Streptomyces aureofaciens</name>
    <dbReference type="NCBI Taxonomy" id="1894"/>
    <lineage>
        <taxon>Bacteria</taxon>
        <taxon>Bacillati</taxon>
        <taxon>Actinomycetota</taxon>
        <taxon>Actinomycetes</taxon>
        <taxon>Kitasatosporales</taxon>
        <taxon>Streptomycetaceae</taxon>
        <taxon>Kitasatospora</taxon>
    </lineage>
</organism>
<reference evidence="6" key="3">
    <citation type="submission" date="2016-08" db="EMBL/GenBank/DDBJ databases">
        <title>Sequencing, assembly and comparative genomics of S. aureofaciens ATCC 10762.</title>
        <authorList>
            <person name="Gradnigo J.S."/>
            <person name="Johnson N."/>
            <person name="Somerville G.A."/>
        </authorList>
    </citation>
    <scope>NUCLEOTIDE SEQUENCE [LARGE SCALE GENOMIC DNA]</scope>
    <source>
        <strain evidence="6">ATCC 10762 / DSM 40127 / CCM 3239 / JCM 4008 / LMG 5968 / NBRC 12843 / NCIMB 8234 / A-377</strain>
    </source>
</reference>
<evidence type="ECO:0000313" key="6">
    <source>
        <dbReference type="Proteomes" id="UP000037395"/>
    </source>
</evidence>
<feature type="chain" id="PRO_5038216612" description="Glycoside-hydrolase family GH114 TIM-barrel domain-containing protein" evidence="2">
    <location>
        <begin position="29"/>
        <end position="337"/>
    </location>
</feature>
<feature type="region of interest" description="Disordered" evidence="1">
    <location>
        <begin position="24"/>
        <end position="111"/>
    </location>
</feature>
<reference evidence="5" key="4">
    <citation type="submission" date="2016-08" db="EMBL/GenBank/DDBJ databases">
        <title>Sequencing, Assembly and Comparative Genomics of S. aureofaciens ATCC 10762.</title>
        <authorList>
            <person name="Gradnigo J.S."/>
            <person name="Johnson N."/>
            <person name="Somerville G.A."/>
        </authorList>
    </citation>
    <scope>NUCLEOTIDE SEQUENCE [LARGE SCALE GENOMIC DNA]</scope>
    <source>
        <strain evidence="5">ATCC 10762</strain>
    </source>
</reference>
<evidence type="ECO:0000259" key="3">
    <source>
        <dbReference type="Pfam" id="PF03537"/>
    </source>
</evidence>